<protein>
    <submittedName>
        <fullName evidence="1">Uncharacterized protein</fullName>
    </submittedName>
</protein>
<dbReference type="GeneID" id="98309934"/>
<gene>
    <name evidence="1" type="ORF">FC92_GL001944</name>
</gene>
<keyword evidence="2" id="KW-1185">Reference proteome</keyword>
<reference evidence="1 2" key="1">
    <citation type="journal article" date="2015" name="Genome Announc.">
        <title>Expanding the biotechnology potential of lactobacilli through comparative genomics of 213 strains and associated genera.</title>
        <authorList>
            <person name="Sun Z."/>
            <person name="Harris H.M."/>
            <person name="McCann A."/>
            <person name="Guo C."/>
            <person name="Argimon S."/>
            <person name="Zhang W."/>
            <person name="Yang X."/>
            <person name="Jeffery I.B."/>
            <person name="Cooney J.C."/>
            <person name="Kagawa T.F."/>
            <person name="Liu W."/>
            <person name="Song Y."/>
            <person name="Salvetti E."/>
            <person name="Wrobel A."/>
            <person name="Rasinkangas P."/>
            <person name="Parkhill J."/>
            <person name="Rea M.C."/>
            <person name="O'Sullivan O."/>
            <person name="Ritari J."/>
            <person name="Douillard F.P."/>
            <person name="Paul Ross R."/>
            <person name="Yang R."/>
            <person name="Briner A.E."/>
            <person name="Felis G.E."/>
            <person name="de Vos W.M."/>
            <person name="Barrangou R."/>
            <person name="Klaenhammer T.R."/>
            <person name="Caufield P.W."/>
            <person name="Cui Y."/>
            <person name="Zhang H."/>
            <person name="O'Toole P.W."/>
        </authorList>
    </citation>
    <scope>NUCLEOTIDE SEQUENCE [LARGE SCALE GENOMIC DNA]</scope>
    <source>
        <strain evidence="1 2">DSM 19519</strain>
    </source>
</reference>
<dbReference type="Proteomes" id="UP000051448">
    <property type="component" value="Unassembled WGS sequence"/>
</dbReference>
<sequence>MLDVISEPLSYEFHESKDLHKNKLLQAKLDSKFIDRLFNAKEIDTAKMPFTKIKKVTVLLNENSSKFNSLVVYKLKNGKGELFSNKNFLYDNNIKCLYLSNYSREYLSKSTLKNINKMFTDIEELEVKNSKSILEFNLNDMINVVDFYRHKFINFMTYRTALLELNNFIKFVAKEYKSVGMEYKVEWNYKKLIKVVPDSEKPSPFLEGSEIVTMAMRSDVAQNGIVLILLLNGLKLSRIDENDEIRFLKESDIGNGVIHVKGKYPRDIKLTPREFSLIKDAIEEEYYDTKRNWLSTIPRTGYLLRPYGENKTTGNLTEVGIQRRIDIVADKFSDYICDRKFTNSSIRTAGRIRFMDGLVKVGYTVEEAAYLSLERFGDIESSTNVLQRKKTDKEYYMAYKIRKTYSKSKNNS</sequence>
<dbReference type="RefSeq" id="WP_057870380.1">
    <property type="nucleotide sequence ID" value="NZ_AZDX01000064.1"/>
</dbReference>
<proteinExistence type="predicted"/>
<name>A0A0R1M6T2_9LACO</name>
<evidence type="ECO:0000313" key="2">
    <source>
        <dbReference type="Proteomes" id="UP000051448"/>
    </source>
</evidence>
<dbReference type="OrthoDB" id="2325255at2"/>
<accession>A0A0R1M6T2</accession>
<organism evidence="1 2">
    <name type="scientific">Liquorilactobacillus hordei DSM 19519</name>
    <dbReference type="NCBI Taxonomy" id="1423759"/>
    <lineage>
        <taxon>Bacteria</taxon>
        <taxon>Bacillati</taxon>
        <taxon>Bacillota</taxon>
        <taxon>Bacilli</taxon>
        <taxon>Lactobacillales</taxon>
        <taxon>Lactobacillaceae</taxon>
        <taxon>Liquorilactobacillus</taxon>
    </lineage>
</organism>
<evidence type="ECO:0000313" key="1">
    <source>
        <dbReference type="EMBL" id="KRL03879.1"/>
    </source>
</evidence>
<comment type="caution">
    <text evidence="1">The sequence shown here is derived from an EMBL/GenBank/DDBJ whole genome shotgun (WGS) entry which is preliminary data.</text>
</comment>
<dbReference type="AlphaFoldDB" id="A0A0R1M6T2"/>
<dbReference type="PATRIC" id="fig|1423759.3.peg.2032"/>
<dbReference type="EMBL" id="AZDX01000064">
    <property type="protein sequence ID" value="KRL03879.1"/>
    <property type="molecule type" value="Genomic_DNA"/>
</dbReference>